<reference evidence="2 3" key="1">
    <citation type="submission" date="2016-02" db="EMBL/GenBank/DDBJ databases">
        <title>Draft Genome for Tepidibacillus decaturensis nov. sp. Strain Z9, an Anaerobic, Moderately Thermophilic and Heterotrophic Bacterium from Deep Subsurface of the Illinois Basin, USA.</title>
        <authorList>
            <person name="Dong Y."/>
            <person name="Chang J.Y."/>
            <person name="Sanford R."/>
            <person name="Fouke B.W."/>
        </authorList>
    </citation>
    <scope>NUCLEOTIDE SEQUENCE [LARGE SCALE GENOMIC DNA]</scope>
    <source>
        <strain evidence="2 3">Z9</strain>
    </source>
</reference>
<evidence type="ECO:0000313" key="2">
    <source>
        <dbReference type="EMBL" id="KXG42655.1"/>
    </source>
</evidence>
<dbReference type="RefSeq" id="WP_068722318.1">
    <property type="nucleotide sequence ID" value="NZ_LSKU01000001.1"/>
</dbReference>
<dbReference type="STRING" id="1413211.U473_00285"/>
<dbReference type="Pfam" id="PF08765">
    <property type="entry name" value="Mor"/>
    <property type="match status" value="1"/>
</dbReference>
<evidence type="ECO:0000259" key="1">
    <source>
        <dbReference type="Pfam" id="PF08765"/>
    </source>
</evidence>
<dbReference type="Proteomes" id="UP000070352">
    <property type="component" value="Unassembled WGS sequence"/>
</dbReference>
<dbReference type="InterPro" id="IPR009057">
    <property type="entry name" value="Homeodomain-like_sf"/>
</dbReference>
<feature type="domain" description="Mor transcription activator" evidence="1">
    <location>
        <begin position="9"/>
        <end position="79"/>
    </location>
</feature>
<organism evidence="2 3">
    <name type="scientific">Tepidibacillus decaturensis</name>
    <dbReference type="NCBI Taxonomy" id="1413211"/>
    <lineage>
        <taxon>Bacteria</taxon>
        <taxon>Bacillati</taxon>
        <taxon>Bacillota</taxon>
        <taxon>Bacilli</taxon>
        <taxon>Bacillales</taxon>
        <taxon>Bacillaceae</taxon>
        <taxon>Tepidibacillus</taxon>
    </lineage>
</organism>
<accession>A0A135L136</accession>
<dbReference type="InterPro" id="IPR014875">
    <property type="entry name" value="Mor_transcription_activator"/>
</dbReference>
<gene>
    <name evidence="2" type="ORF">U473_00285</name>
</gene>
<comment type="caution">
    <text evidence="2">The sequence shown here is derived from an EMBL/GenBank/DDBJ whole genome shotgun (WGS) entry which is preliminary data.</text>
</comment>
<dbReference type="AlphaFoldDB" id="A0A135L136"/>
<evidence type="ECO:0000313" key="3">
    <source>
        <dbReference type="Proteomes" id="UP000070352"/>
    </source>
</evidence>
<keyword evidence="3" id="KW-1185">Reference proteome</keyword>
<dbReference type="SUPFAM" id="SSF46689">
    <property type="entry name" value="Homeodomain-like"/>
    <property type="match status" value="1"/>
</dbReference>
<name>A0A135L136_9BACI</name>
<sequence>MPKSVSFAEIKPIIGEEAALRLIDKYADSQVYIPNKMPEFPNPETRNEYIRNLSYSGKSIQELAEQFDLSKGYIYKILAGKN</sequence>
<proteinExistence type="predicted"/>
<dbReference type="OrthoDB" id="3035388at2"/>
<protein>
    <recommendedName>
        <fullName evidence="1">Mor transcription activator domain-containing protein</fullName>
    </recommendedName>
</protein>
<dbReference type="EMBL" id="LSKU01000001">
    <property type="protein sequence ID" value="KXG42655.1"/>
    <property type="molecule type" value="Genomic_DNA"/>
</dbReference>